<evidence type="ECO:0000256" key="1">
    <source>
        <dbReference type="SAM" id="SignalP"/>
    </source>
</evidence>
<comment type="caution">
    <text evidence="2">The sequence shown here is derived from an EMBL/GenBank/DDBJ whole genome shotgun (WGS) entry which is preliminary data.</text>
</comment>
<proteinExistence type="predicted"/>
<feature type="signal peptide" evidence="1">
    <location>
        <begin position="1"/>
        <end position="24"/>
    </location>
</feature>
<dbReference type="EMBL" id="BGPR01001119">
    <property type="protein sequence ID" value="GBM45991.1"/>
    <property type="molecule type" value="Genomic_DNA"/>
</dbReference>
<feature type="non-terminal residue" evidence="2">
    <location>
        <position position="108"/>
    </location>
</feature>
<evidence type="ECO:0008006" key="4">
    <source>
        <dbReference type="Google" id="ProtNLM"/>
    </source>
</evidence>
<keyword evidence="3" id="KW-1185">Reference proteome</keyword>
<evidence type="ECO:0000313" key="3">
    <source>
        <dbReference type="Proteomes" id="UP000499080"/>
    </source>
</evidence>
<gene>
    <name evidence="2" type="ORF">AVEN_82157_1</name>
</gene>
<dbReference type="Proteomes" id="UP000499080">
    <property type="component" value="Unassembled WGS sequence"/>
</dbReference>
<protein>
    <recommendedName>
        <fullName evidence="4">PiggyBac transposable element-derived protein domain-containing protein</fullName>
    </recommendedName>
</protein>
<name>A0A4Y2FXY0_ARAVE</name>
<feature type="chain" id="PRO_5021405661" description="PiggyBac transposable element-derived protein domain-containing protein" evidence="1">
    <location>
        <begin position="25"/>
        <end position="108"/>
    </location>
</feature>
<reference evidence="2 3" key="1">
    <citation type="journal article" date="2019" name="Sci. Rep.">
        <title>Orb-weaving spider Araneus ventricosus genome elucidates the spidroin gene catalogue.</title>
        <authorList>
            <person name="Kono N."/>
            <person name="Nakamura H."/>
            <person name="Ohtoshi R."/>
            <person name="Moran D.A.P."/>
            <person name="Shinohara A."/>
            <person name="Yoshida Y."/>
            <person name="Fujiwara M."/>
            <person name="Mori M."/>
            <person name="Tomita M."/>
            <person name="Arakawa K."/>
        </authorList>
    </citation>
    <scope>NUCLEOTIDE SEQUENCE [LARGE SCALE GENOMIC DNA]</scope>
</reference>
<sequence>MQLKVQFLAGVFLKLINIIFHLQSLDLGQRHNPINCRLHRNCLKPLNVTFDNAHQPELLPSRRQFDWTIRPLIDTSVERKIHVDESHFMGHTSVTEGNISYVKKNNVT</sequence>
<accession>A0A4Y2FXY0</accession>
<evidence type="ECO:0000313" key="2">
    <source>
        <dbReference type="EMBL" id="GBM45991.1"/>
    </source>
</evidence>
<organism evidence="2 3">
    <name type="scientific">Araneus ventricosus</name>
    <name type="common">Orbweaver spider</name>
    <name type="synonym">Epeira ventricosa</name>
    <dbReference type="NCBI Taxonomy" id="182803"/>
    <lineage>
        <taxon>Eukaryota</taxon>
        <taxon>Metazoa</taxon>
        <taxon>Ecdysozoa</taxon>
        <taxon>Arthropoda</taxon>
        <taxon>Chelicerata</taxon>
        <taxon>Arachnida</taxon>
        <taxon>Araneae</taxon>
        <taxon>Araneomorphae</taxon>
        <taxon>Entelegynae</taxon>
        <taxon>Araneoidea</taxon>
        <taxon>Araneidae</taxon>
        <taxon>Araneus</taxon>
    </lineage>
</organism>
<keyword evidence="1" id="KW-0732">Signal</keyword>
<dbReference type="AlphaFoldDB" id="A0A4Y2FXY0"/>